<evidence type="ECO:0000313" key="4">
    <source>
        <dbReference type="Proteomes" id="UP000190130"/>
    </source>
</evidence>
<reference evidence="2 4" key="2">
    <citation type="submission" date="2017-02" db="EMBL/GenBank/DDBJ databases">
        <authorList>
            <person name="Peterson S.W."/>
        </authorList>
    </citation>
    <scope>NUCLEOTIDE SEQUENCE [LARGE SCALE GENOMIC DNA]</scope>
    <source>
        <strain evidence="2 4">DSM 9653</strain>
    </source>
</reference>
<dbReference type="EMBL" id="LMAR01000001">
    <property type="protein sequence ID" value="KQK32496.1"/>
    <property type="molecule type" value="Genomic_DNA"/>
</dbReference>
<protein>
    <submittedName>
        <fullName evidence="1">Uncharacterized protein</fullName>
    </submittedName>
</protein>
<evidence type="ECO:0000313" key="1">
    <source>
        <dbReference type="EMBL" id="KQK32496.1"/>
    </source>
</evidence>
<proteinExistence type="predicted"/>
<keyword evidence="3" id="KW-1185">Reference proteome</keyword>
<dbReference type="Proteomes" id="UP000190130">
    <property type="component" value="Unassembled WGS sequence"/>
</dbReference>
<sequence>MNQALHEKLRELFGEARSVAIAAIDALELPKKGSLGGDDAALSEATLRLQQITAEITAVQDSEAR</sequence>
<name>A0A0Q3ICC6_9HYPH</name>
<reference evidence="1 3" key="1">
    <citation type="submission" date="2015-10" db="EMBL/GenBank/DDBJ databases">
        <title>Draft genome of Bosea thiooxidans.</title>
        <authorList>
            <person name="Wang X."/>
        </authorList>
    </citation>
    <scope>NUCLEOTIDE SEQUENCE [LARGE SCALE GENOMIC DNA]</scope>
    <source>
        <strain evidence="1 3">CGMCC 9174</strain>
    </source>
</reference>
<accession>A0A0Q3ICC6</accession>
<gene>
    <name evidence="1" type="ORF">ARD30_01580</name>
    <name evidence="2" type="ORF">SAMN05660750_03259</name>
</gene>
<dbReference type="EMBL" id="FUYX01000009">
    <property type="protein sequence ID" value="SKB96292.1"/>
    <property type="molecule type" value="Genomic_DNA"/>
</dbReference>
<evidence type="ECO:0000313" key="3">
    <source>
        <dbReference type="Proteomes" id="UP000051562"/>
    </source>
</evidence>
<dbReference type="Proteomes" id="UP000051562">
    <property type="component" value="Unassembled WGS sequence"/>
</dbReference>
<organism evidence="1 3">
    <name type="scientific">Bosea thiooxidans</name>
    <dbReference type="NCBI Taxonomy" id="53254"/>
    <lineage>
        <taxon>Bacteria</taxon>
        <taxon>Pseudomonadati</taxon>
        <taxon>Pseudomonadota</taxon>
        <taxon>Alphaproteobacteria</taxon>
        <taxon>Hyphomicrobiales</taxon>
        <taxon>Boseaceae</taxon>
        <taxon>Bosea</taxon>
    </lineage>
</organism>
<dbReference type="RefSeq" id="WP_055726441.1">
    <property type="nucleotide sequence ID" value="NZ_FUYX01000009.1"/>
</dbReference>
<dbReference type="AlphaFoldDB" id="A0A0Q3ICC6"/>
<evidence type="ECO:0000313" key="2">
    <source>
        <dbReference type="EMBL" id="SKB96292.1"/>
    </source>
</evidence>